<gene>
    <name evidence="7" type="ORF">ZEAMMB73_Zm00001d038383</name>
</gene>
<dbReference type="PANTHER" id="PTHR47970">
    <property type="entry name" value="KINESIN-LIKE PROTEIN KIF11"/>
    <property type="match status" value="1"/>
</dbReference>
<dbReference type="STRING" id="4577.A0A1D6M5Y0"/>
<evidence type="ECO:0000256" key="2">
    <source>
        <dbReference type="ARBA" id="ARBA00022490"/>
    </source>
</evidence>
<keyword evidence="2" id="KW-0963">Cytoplasm</keyword>
<accession>A0A1D6M5Y0</accession>
<evidence type="ECO:0000256" key="5">
    <source>
        <dbReference type="ARBA" id="ARBA00023212"/>
    </source>
</evidence>
<evidence type="ECO:0000256" key="6">
    <source>
        <dbReference type="PROSITE-ProRule" id="PRU00283"/>
    </source>
</evidence>
<organism evidence="7">
    <name type="scientific">Zea mays</name>
    <name type="common">Maize</name>
    <dbReference type="NCBI Taxonomy" id="4577"/>
    <lineage>
        <taxon>Eukaryota</taxon>
        <taxon>Viridiplantae</taxon>
        <taxon>Streptophyta</taxon>
        <taxon>Embryophyta</taxon>
        <taxon>Tracheophyta</taxon>
        <taxon>Spermatophyta</taxon>
        <taxon>Magnoliopsida</taxon>
        <taxon>Liliopsida</taxon>
        <taxon>Poales</taxon>
        <taxon>Poaceae</taxon>
        <taxon>PACMAD clade</taxon>
        <taxon>Panicoideae</taxon>
        <taxon>Andropogonodae</taxon>
        <taxon>Andropogoneae</taxon>
        <taxon>Tripsacinae</taxon>
        <taxon>Zea</taxon>
    </lineage>
</organism>
<dbReference type="PANTHER" id="PTHR47970:SF2">
    <property type="entry name" value="KINESIN-LIKE PROTEIN KIN-5D"/>
    <property type="match status" value="1"/>
</dbReference>
<dbReference type="AlphaFoldDB" id="A0A1D6M5Y0"/>
<dbReference type="InterPro" id="IPR047149">
    <property type="entry name" value="KIF11-like"/>
</dbReference>
<keyword evidence="6" id="KW-0067">ATP-binding</keyword>
<evidence type="ECO:0000313" key="7">
    <source>
        <dbReference type="EMBL" id="AQK86499.1"/>
    </source>
</evidence>
<reference evidence="7" key="1">
    <citation type="submission" date="2015-12" db="EMBL/GenBank/DDBJ databases">
        <title>Update maize B73 reference genome by single molecule sequencing technologies.</title>
        <authorList>
            <consortium name="Maize Genome Sequencing Project"/>
            <person name="Ware D."/>
        </authorList>
    </citation>
    <scope>NUCLEOTIDE SEQUENCE</scope>
    <source>
        <tissue evidence="7">Seedling</tissue>
    </source>
</reference>
<dbReference type="Gene3D" id="3.40.850.10">
    <property type="entry name" value="Kinesin motor domain"/>
    <property type="match status" value="1"/>
</dbReference>
<dbReference type="EMBL" id="CM000782">
    <property type="protein sequence ID" value="AQK86499.1"/>
    <property type="molecule type" value="Genomic_DNA"/>
</dbReference>
<feature type="binding site" evidence="6">
    <location>
        <begin position="131"/>
        <end position="138"/>
    </location>
    <ligand>
        <name>ATP</name>
        <dbReference type="ChEBI" id="CHEBI:30616"/>
    </ligand>
</feature>
<keyword evidence="3" id="KW-0493">Microtubule</keyword>
<sequence length="295" mass="32672">MALCMILQWFEFGLAPSYAHAPHTVITLHPMHDCKNGTAKQAKISMAYSFIHRPLSDEALRVSTPVVVTCNDQRREVSVAQNIANKEINRTVAFDKVLGPKSQQQDVFNHAVVPLVSEVLDGYNCTIFAYGQTGTGKTYTMEGGGGKALNDDLPTDVGVIPSAVKRIFDILEAQSAEYNMKMIAIRYHEARRGEQGPPLRLLLRQAAAAKETVGDESKEFGRYMRQREEQEKQEAELFTRALVTKHDKQIEKRIRRQLHGLGGLTDGFGLGMNMLLGGDKEDDGGSRKSHGKSGN</sequence>
<dbReference type="GO" id="GO:0005874">
    <property type="term" value="C:microtubule"/>
    <property type="evidence" value="ECO:0007669"/>
    <property type="project" value="UniProtKB-KW"/>
</dbReference>
<proteinExistence type="inferred from homology"/>
<dbReference type="InterPro" id="IPR001752">
    <property type="entry name" value="Kinesin_motor_dom"/>
</dbReference>
<protein>
    <submittedName>
        <fullName evidence="7">Uncharacterized protein</fullName>
    </submittedName>
</protein>
<name>A0A1D6M5Y0_MAIZE</name>
<dbReference type="GO" id="GO:0007018">
    <property type="term" value="P:microtubule-based movement"/>
    <property type="evidence" value="ECO:0007669"/>
    <property type="project" value="InterPro"/>
</dbReference>
<keyword evidence="6" id="KW-0547">Nucleotide-binding</keyword>
<dbReference type="ExpressionAtlas" id="A0A1D6M5Y0">
    <property type="expression patterns" value="baseline and differential"/>
</dbReference>
<evidence type="ECO:0000256" key="3">
    <source>
        <dbReference type="ARBA" id="ARBA00022701"/>
    </source>
</evidence>
<evidence type="ECO:0000256" key="4">
    <source>
        <dbReference type="ARBA" id="ARBA00023175"/>
    </source>
</evidence>
<dbReference type="GO" id="GO:0003777">
    <property type="term" value="F:microtubule motor activity"/>
    <property type="evidence" value="ECO:0007669"/>
    <property type="project" value="InterPro"/>
</dbReference>
<comment type="similarity">
    <text evidence="6">Belongs to the TRAFAC class myosin-kinesin ATPase superfamily. Kinesin family.</text>
</comment>
<dbReference type="Pfam" id="PF00225">
    <property type="entry name" value="Kinesin"/>
    <property type="match status" value="1"/>
</dbReference>
<dbReference type="PROSITE" id="PS50067">
    <property type="entry name" value="KINESIN_MOTOR_2"/>
    <property type="match status" value="1"/>
</dbReference>
<dbReference type="InParanoid" id="A0A1D6M5Y0"/>
<keyword evidence="5" id="KW-0206">Cytoskeleton</keyword>
<keyword evidence="4 6" id="KW-0505">Motor protein</keyword>
<dbReference type="SMR" id="A0A1D6M5Y0"/>
<dbReference type="GO" id="GO:0005524">
    <property type="term" value="F:ATP binding"/>
    <property type="evidence" value="ECO:0007669"/>
    <property type="project" value="UniProtKB-UniRule"/>
</dbReference>
<dbReference type="SMART" id="SM00129">
    <property type="entry name" value="KISc"/>
    <property type="match status" value="1"/>
</dbReference>
<evidence type="ECO:0000256" key="1">
    <source>
        <dbReference type="ARBA" id="ARBA00004245"/>
    </source>
</evidence>
<dbReference type="GO" id="GO:0008017">
    <property type="term" value="F:microtubule binding"/>
    <property type="evidence" value="ECO:0007669"/>
    <property type="project" value="InterPro"/>
</dbReference>
<dbReference type="SUPFAM" id="SSF52540">
    <property type="entry name" value="P-loop containing nucleoside triphosphate hydrolases"/>
    <property type="match status" value="1"/>
</dbReference>
<dbReference type="InterPro" id="IPR036961">
    <property type="entry name" value="Kinesin_motor_dom_sf"/>
</dbReference>
<comment type="subcellular location">
    <subcellularLocation>
        <location evidence="1">Cytoplasm</location>
        <location evidence="1">Cytoskeleton</location>
    </subcellularLocation>
</comment>
<dbReference type="InterPro" id="IPR027417">
    <property type="entry name" value="P-loop_NTPase"/>
</dbReference>